<accession>A0AAN9FQP6</accession>
<dbReference type="Proteomes" id="UP001359559">
    <property type="component" value="Unassembled WGS sequence"/>
</dbReference>
<reference evidence="1 2" key="1">
    <citation type="submission" date="2024-01" db="EMBL/GenBank/DDBJ databases">
        <title>The genomes of 5 underutilized Papilionoideae crops provide insights into root nodulation and disease resistance.</title>
        <authorList>
            <person name="Yuan L."/>
        </authorList>
    </citation>
    <scope>NUCLEOTIDE SEQUENCE [LARGE SCALE GENOMIC DNA]</scope>
    <source>
        <strain evidence="1">LY-2023</strain>
        <tissue evidence="1">Leaf</tissue>
    </source>
</reference>
<keyword evidence="2" id="KW-1185">Reference proteome</keyword>
<name>A0AAN9FQP6_CLITE</name>
<sequence>MSSIHAAFMRASIEVGHFEVSFLSRQSQNVHSRMGPLVHNLLWGYPEDMESSNASVAIITIYYFDCDSVVLEFPNYFIKWLLATASHGHVEGKVYK</sequence>
<protein>
    <submittedName>
        <fullName evidence="1">Uncharacterized protein</fullName>
    </submittedName>
</protein>
<gene>
    <name evidence="1" type="ORF">RJT34_25854</name>
</gene>
<proteinExistence type="predicted"/>
<comment type="caution">
    <text evidence="1">The sequence shown here is derived from an EMBL/GenBank/DDBJ whole genome shotgun (WGS) entry which is preliminary data.</text>
</comment>
<organism evidence="1 2">
    <name type="scientific">Clitoria ternatea</name>
    <name type="common">Butterfly pea</name>
    <dbReference type="NCBI Taxonomy" id="43366"/>
    <lineage>
        <taxon>Eukaryota</taxon>
        <taxon>Viridiplantae</taxon>
        <taxon>Streptophyta</taxon>
        <taxon>Embryophyta</taxon>
        <taxon>Tracheophyta</taxon>
        <taxon>Spermatophyta</taxon>
        <taxon>Magnoliopsida</taxon>
        <taxon>eudicotyledons</taxon>
        <taxon>Gunneridae</taxon>
        <taxon>Pentapetalae</taxon>
        <taxon>rosids</taxon>
        <taxon>fabids</taxon>
        <taxon>Fabales</taxon>
        <taxon>Fabaceae</taxon>
        <taxon>Papilionoideae</taxon>
        <taxon>50 kb inversion clade</taxon>
        <taxon>NPAAA clade</taxon>
        <taxon>indigoferoid/millettioid clade</taxon>
        <taxon>Phaseoleae</taxon>
        <taxon>Clitoria</taxon>
    </lineage>
</organism>
<evidence type="ECO:0000313" key="1">
    <source>
        <dbReference type="EMBL" id="KAK7280787.1"/>
    </source>
</evidence>
<dbReference type="EMBL" id="JAYKXN010000006">
    <property type="protein sequence ID" value="KAK7280787.1"/>
    <property type="molecule type" value="Genomic_DNA"/>
</dbReference>
<dbReference type="AlphaFoldDB" id="A0AAN9FQP6"/>
<evidence type="ECO:0000313" key="2">
    <source>
        <dbReference type="Proteomes" id="UP001359559"/>
    </source>
</evidence>